<feature type="active site" description="Proton donor" evidence="3">
    <location>
        <position position="88"/>
    </location>
</feature>
<evidence type="ECO:0000313" key="7">
    <source>
        <dbReference type="Proteomes" id="UP000225215"/>
    </source>
</evidence>
<dbReference type="Pfam" id="PF00383">
    <property type="entry name" value="dCMP_cyt_deam_1"/>
    <property type="match status" value="1"/>
</dbReference>
<dbReference type="EMBL" id="KY290955">
    <property type="protein sequence ID" value="APU01767.1"/>
    <property type="molecule type" value="Genomic_DNA"/>
</dbReference>
<dbReference type="PANTHER" id="PTHR11086">
    <property type="entry name" value="DEOXYCYTIDYLATE DEAMINASE-RELATED"/>
    <property type="match status" value="1"/>
</dbReference>
<protein>
    <submittedName>
        <fullName evidence="6">dCMP deaminase</fullName>
        <ecNumber evidence="6">3.5.4.12</ecNumber>
    </submittedName>
</protein>
<feature type="binding site" evidence="4">
    <location>
        <position position="114"/>
    </location>
    <ligand>
        <name>Zn(2+)</name>
        <dbReference type="ChEBI" id="CHEBI:29105"/>
        <note>catalytic</note>
    </ligand>
</feature>
<keyword evidence="4" id="KW-0862">Zinc</keyword>
<sequence length="179" mass="19716">MKIKTLVTMALAVSNESKCPSHKVGTVIVKNGRVISTGYNGTRAGGINPDEHAINMGWAERAVDGVRLYPKYEDEYSSWANTHVIHSEMNALLYAARSGQSVDGATLVTSLSPCSNCAKHMAAAGIKKVIYHTLYSKSAEGWEKTLEDQGIEVEQYESVIDFNNYHVRVPRLPKFLTVL</sequence>
<feature type="binding site" evidence="4">
    <location>
        <position position="86"/>
    </location>
    <ligand>
        <name>Zn(2+)</name>
        <dbReference type="ChEBI" id="CHEBI:29105"/>
        <note>catalytic</note>
    </ligand>
</feature>
<dbReference type="InterPro" id="IPR002125">
    <property type="entry name" value="CMP_dCMP_dom"/>
</dbReference>
<evidence type="ECO:0000256" key="2">
    <source>
        <dbReference type="ARBA" id="ARBA00022801"/>
    </source>
</evidence>
<dbReference type="InterPro" id="IPR035105">
    <property type="entry name" value="Deoxycytidylate_deaminase_dom"/>
</dbReference>
<dbReference type="SUPFAM" id="SSF53927">
    <property type="entry name" value="Cytidine deaminase-like"/>
    <property type="match status" value="1"/>
</dbReference>
<reference evidence="6 7" key="1">
    <citation type="journal article" date="2017" name="Sci. Rep.">
        <title>Characterization and diversity of phages infecting Aeromonas salmonicida subsp. salmonicida.</title>
        <authorList>
            <person name="Vincent A.T."/>
            <person name="Paquet V.E."/>
            <person name="Bernatchez A."/>
            <person name="Tremblay D.M."/>
            <person name="Moineau S."/>
            <person name="Charette S.J."/>
        </authorList>
    </citation>
    <scope>NUCLEOTIDE SEQUENCE [LARGE SCALE GENOMIC DNA]</scope>
</reference>
<dbReference type="GO" id="GO:0006220">
    <property type="term" value="P:pyrimidine nucleotide metabolic process"/>
    <property type="evidence" value="ECO:0007669"/>
    <property type="project" value="InterPro"/>
</dbReference>
<dbReference type="PANTHER" id="PTHR11086:SF18">
    <property type="entry name" value="DEOXYCYTIDYLATE DEAMINASE"/>
    <property type="match status" value="1"/>
</dbReference>
<feature type="binding site" evidence="4">
    <location>
        <position position="117"/>
    </location>
    <ligand>
        <name>Zn(2+)</name>
        <dbReference type="ChEBI" id="CHEBI:29105"/>
        <note>catalytic</note>
    </ligand>
</feature>
<dbReference type="InterPro" id="IPR016193">
    <property type="entry name" value="Cytidine_deaminase-like"/>
</dbReference>
<dbReference type="EC" id="3.5.4.12" evidence="6"/>
<comment type="cofactor">
    <cofactor evidence="1 4">
        <name>Zn(2+)</name>
        <dbReference type="ChEBI" id="CHEBI:29105"/>
    </cofactor>
</comment>
<evidence type="ECO:0000256" key="1">
    <source>
        <dbReference type="ARBA" id="ARBA00001947"/>
    </source>
</evidence>
<feature type="domain" description="CMP/dCMP-type deaminase" evidence="5">
    <location>
        <begin position="1"/>
        <end position="154"/>
    </location>
</feature>
<evidence type="ECO:0000313" key="6">
    <source>
        <dbReference type="EMBL" id="APU01767.1"/>
    </source>
</evidence>
<dbReference type="InterPro" id="IPR016473">
    <property type="entry name" value="dCMP_deaminase"/>
</dbReference>
<proteinExistence type="predicted"/>
<dbReference type="PROSITE" id="PS51747">
    <property type="entry name" value="CYT_DCMP_DEAMINASES_2"/>
    <property type="match status" value="1"/>
</dbReference>
<dbReference type="Gene3D" id="3.40.140.10">
    <property type="entry name" value="Cytidine Deaminase, domain 2"/>
    <property type="match status" value="1"/>
</dbReference>
<dbReference type="InterPro" id="IPR015517">
    <property type="entry name" value="dCMP_deaminase-rel"/>
</dbReference>
<dbReference type="CDD" id="cd01286">
    <property type="entry name" value="deoxycytidylate_deaminase"/>
    <property type="match status" value="1"/>
</dbReference>
<organism evidence="6 7">
    <name type="scientific">Aeromonas phage 65.2</name>
    <dbReference type="NCBI Taxonomy" id="1932896"/>
    <lineage>
        <taxon>Viruses</taxon>
        <taxon>Duplodnaviria</taxon>
        <taxon>Heunggongvirae</taxon>
        <taxon>Uroviricota</taxon>
        <taxon>Caudoviricetes</taxon>
        <taxon>Pantevenvirales</taxon>
        <taxon>Straboviridae</taxon>
        <taxon>Emmerichvirinae</taxon>
        <taxon>Ishigurovirus</taxon>
        <taxon>Ishigurovirus osborne</taxon>
    </lineage>
</organism>
<dbReference type="GO" id="GO:0008270">
    <property type="term" value="F:zinc ion binding"/>
    <property type="evidence" value="ECO:0007669"/>
    <property type="project" value="InterPro"/>
</dbReference>
<evidence type="ECO:0000256" key="3">
    <source>
        <dbReference type="PIRSR" id="PIRSR006019-1"/>
    </source>
</evidence>
<name>A0A219YCV0_9CAUD</name>
<keyword evidence="2 6" id="KW-0378">Hydrolase</keyword>
<evidence type="ECO:0000256" key="4">
    <source>
        <dbReference type="PIRSR" id="PIRSR006019-2"/>
    </source>
</evidence>
<dbReference type="GO" id="GO:0004132">
    <property type="term" value="F:dCMP deaminase activity"/>
    <property type="evidence" value="ECO:0007669"/>
    <property type="project" value="UniProtKB-EC"/>
</dbReference>
<dbReference type="PIRSF" id="PIRSF006019">
    <property type="entry name" value="dCMP_deaminase"/>
    <property type="match status" value="1"/>
</dbReference>
<dbReference type="Proteomes" id="UP000225215">
    <property type="component" value="Segment"/>
</dbReference>
<accession>A0A219YCV0</accession>
<keyword evidence="4" id="KW-0479">Metal-binding</keyword>
<evidence type="ECO:0000259" key="5">
    <source>
        <dbReference type="PROSITE" id="PS51747"/>
    </source>
</evidence>